<dbReference type="STRING" id="5539.A0A3E2H8V8"/>
<dbReference type="AlphaFoldDB" id="A0A3E2H8V8"/>
<gene>
    <name evidence="1" type="ORF">B7463_g6527</name>
</gene>
<evidence type="ECO:0000313" key="2">
    <source>
        <dbReference type="Proteomes" id="UP000258309"/>
    </source>
</evidence>
<feature type="non-terminal residue" evidence="1">
    <location>
        <position position="1"/>
    </location>
</feature>
<keyword evidence="2" id="KW-1185">Reference proteome</keyword>
<reference evidence="1 2" key="1">
    <citation type="submission" date="2018-05" db="EMBL/GenBank/DDBJ databases">
        <title>Draft genome sequence of Scytalidium lignicola DSM 105466, a ubiquitous saprotrophic fungus.</title>
        <authorList>
            <person name="Buettner E."/>
            <person name="Gebauer A.M."/>
            <person name="Hofrichter M."/>
            <person name="Liers C."/>
            <person name="Kellner H."/>
        </authorList>
    </citation>
    <scope>NUCLEOTIDE SEQUENCE [LARGE SCALE GENOMIC DNA]</scope>
    <source>
        <strain evidence="1 2">DSM 105466</strain>
    </source>
</reference>
<comment type="caution">
    <text evidence="1">The sequence shown here is derived from an EMBL/GenBank/DDBJ whole genome shotgun (WGS) entry which is preliminary data.</text>
</comment>
<dbReference type="OrthoDB" id="3597524at2759"/>
<accession>A0A3E2H8V8</accession>
<feature type="non-terminal residue" evidence="1">
    <location>
        <position position="95"/>
    </location>
</feature>
<protein>
    <submittedName>
        <fullName evidence="1">Uncharacterized protein</fullName>
    </submittedName>
</protein>
<organism evidence="1 2">
    <name type="scientific">Scytalidium lignicola</name>
    <name type="common">Hyphomycete</name>
    <dbReference type="NCBI Taxonomy" id="5539"/>
    <lineage>
        <taxon>Eukaryota</taxon>
        <taxon>Fungi</taxon>
        <taxon>Dikarya</taxon>
        <taxon>Ascomycota</taxon>
        <taxon>Pezizomycotina</taxon>
        <taxon>Leotiomycetes</taxon>
        <taxon>Leotiomycetes incertae sedis</taxon>
        <taxon>Scytalidium</taxon>
    </lineage>
</organism>
<dbReference type="Proteomes" id="UP000258309">
    <property type="component" value="Unassembled WGS sequence"/>
</dbReference>
<dbReference type="EMBL" id="NCSJ02000117">
    <property type="protein sequence ID" value="RFU29808.1"/>
    <property type="molecule type" value="Genomic_DNA"/>
</dbReference>
<evidence type="ECO:0000313" key="1">
    <source>
        <dbReference type="EMBL" id="RFU29808.1"/>
    </source>
</evidence>
<proteinExistence type="predicted"/>
<name>A0A3E2H8V8_SCYLI</name>
<sequence length="95" mass="10694">MSEQKFTFGDIRAGKSIRLYAQSMFKHAKAAEMTSTYNQLLTVWNGLDVQLRVHVPMPTPATSMSAFLQELDAKGPIFNEMAQRYSGNRATKAQH</sequence>